<evidence type="ECO:0000259" key="1">
    <source>
        <dbReference type="Pfam" id="PF00903"/>
    </source>
</evidence>
<name>A0ABT8THP6_9GAMM</name>
<dbReference type="EMBL" id="JAULRT010000062">
    <property type="protein sequence ID" value="MDO3383627.1"/>
    <property type="molecule type" value="Genomic_DNA"/>
</dbReference>
<dbReference type="InterPro" id="IPR028973">
    <property type="entry name" value="PhnB-like"/>
</dbReference>
<dbReference type="CDD" id="cd06588">
    <property type="entry name" value="PhnB_like"/>
    <property type="match status" value="1"/>
</dbReference>
<reference evidence="2" key="1">
    <citation type="submission" date="2023-07" db="EMBL/GenBank/DDBJ databases">
        <title>Gilvimarinus algae sp. nov., isolated from the surface of Kelp.</title>
        <authorList>
            <person name="Sun Y.Y."/>
            <person name="Gong Y."/>
            <person name="Du Z.J."/>
        </authorList>
    </citation>
    <scope>NUCLEOTIDE SEQUENCE</scope>
    <source>
        <strain evidence="2">SDUM040014</strain>
    </source>
</reference>
<gene>
    <name evidence="2" type="ORF">QWI16_15705</name>
</gene>
<dbReference type="PANTHER" id="PTHR33990">
    <property type="entry name" value="PROTEIN YJDN-RELATED"/>
    <property type="match status" value="1"/>
</dbReference>
<dbReference type="Gene3D" id="3.10.180.10">
    <property type="entry name" value="2,3-Dihydroxybiphenyl 1,2-Dioxygenase, domain 1"/>
    <property type="match status" value="1"/>
</dbReference>
<dbReference type="InterPro" id="IPR004360">
    <property type="entry name" value="Glyas_Fos-R_dOase_dom"/>
</dbReference>
<dbReference type="InterPro" id="IPR029068">
    <property type="entry name" value="Glyas_Bleomycin-R_OHBP_Dase"/>
</dbReference>
<dbReference type="SUPFAM" id="SSF54593">
    <property type="entry name" value="Glyoxalase/Bleomycin resistance protein/Dihydroxybiphenyl dioxygenase"/>
    <property type="match status" value="1"/>
</dbReference>
<proteinExistence type="predicted"/>
<organism evidence="2 3">
    <name type="scientific">Gilvimarinus algae</name>
    <dbReference type="NCBI Taxonomy" id="3058037"/>
    <lineage>
        <taxon>Bacteria</taxon>
        <taxon>Pseudomonadati</taxon>
        <taxon>Pseudomonadota</taxon>
        <taxon>Gammaproteobacteria</taxon>
        <taxon>Cellvibrionales</taxon>
        <taxon>Cellvibrionaceae</taxon>
        <taxon>Gilvimarinus</taxon>
    </lineage>
</organism>
<accession>A0ABT8THP6</accession>
<sequence>MNVNPYVFYDGDCAEAFTFYSQCLGLPVEAMMRYGDTPGGSPVEASWDDKIMHACINIGESMLMASDAPPGNYHPPQGISVALQVDSVAEAESAYTKLSAGGEIHMPLEKTFWAERFGLFTDKFGIKWMVNCDPLDQGASS</sequence>
<keyword evidence="3" id="KW-1185">Reference proteome</keyword>
<dbReference type="PANTHER" id="PTHR33990:SF1">
    <property type="entry name" value="PROTEIN YJDN"/>
    <property type="match status" value="1"/>
</dbReference>
<evidence type="ECO:0000313" key="3">
    <source>
        <dbReference type="Proteomes" id="UP001168380"/>
    </source>
</evidence>
<comment type="caution">
    <text evidence="2">The sequence shown here is derived from an EMBL/GenBank/DDBJ whole genome shotgun (WGS) entry which is preliminary data.</text>
</comment>
<dbReference type="RefSeq" id="WP_302714534.1">
    <property type="nucleotide sequence ID" value="NZ_JAULRT010000062.1"/>
</dbReference>
<feature type="domain" description="Glyoxalase/fosfomycin resistance/dioxygenase" evidence="1">
    <location>
        <begin position="4"/>
        <end position="130"/>
    </location>
</feature>
<protein>
    <submittedName>
        <fullName evidence="2">VOC family protein</fullName>
    </submittedName>
</protein>
<evidence type="ECO:0000313" key="2">
    <source>
        <dbReference type="EMBL" id="MDO3383627.1"/>
    </source>
</evidence>
<dbReference type="Proteomes" id="UP001168380">
    <property type="component" value="Unassembled WGS sequence"/>
</dbReference>
<dbReference type="Pfam" id="PF00903">
    <property type="entry name" value="Glyoxalase"/>
    <property type="match status" value="1"/>
</dbReference>